<dbReference type="AlphaFoldDB" id="A0A9W8N0J3"/>
<proteinExistence type="predicted"/>
<sequence>MATSGYLENAEEILSAIASAIDRNQRNSNLLSDIIDTACKPVSPHLPAQQKVLLAIADLLPQHLDERVALTAHLDNRVRLFVCSSHPSCDNPGLATYVSGLWTTLNEFVQHRKSSRRHFTTKKRALEAAGDSKTKVVGDRDDERGSELLREERALQDKFADHVYGRCEGRVRHEIIRRREQFKEFLSFLDLKMTGMGPERSATIKRMSSNLNRYLEAIANGTPVIEEGTGKTLTLYYIVAFLDRIRRKEDFKKLMIPLSIDFRNETSFDLSFYLHKIVRINESIKLACIEAPRTGFSELLQLEFTITLCPPVYQTPISLPGTPQEWKNFLRKFEKPFGMRFVDMDNIVDMLLRTYTPAQSDSRPIRYHTEIELLTYLYQTKVLENIAANAPAKKDPNSDEDLFIATSHQPCLACSHYIEHLGGKKHGMPSLGSRSDGYRYAFPWQAPGGGLENTYRVKRAFSDEMTRNICFRLKKYGVLVKADK</sequence>
<evidence type="ECO:0000313" key="2">
    <source>
        <dbReference type="Proteomes" id="UP001148786"/>
    </source>
</evidence>
<keyword evidence="2" id="KW-1185">Reference proteome</keyword>
<gene>
    <name evidence="1" type="ORF">NLJ89_g1177</name>
</gene>
<protein>
    <submittedName>
        <fullName evidence="1">Uncharacterized protein</fullName>
    </submittedName>
</protein>
<evidence type="ECO:0000313" key="1">
    <source>
        <dbReference type="EMBL" id="KAJ3516336.1"/>
    </source>
</evidence>
<accession>A0A9W8N0J3</accession>
<comment type="caution">
    <text evidence="1">The sequence shown here is derived from an EMBL/GenBank/DDBJ whole genome shotgun (WGS) entry which is preliminary data.</text>
</comment>
<dbReference type="Proteomes" id="UP001148786">
    <property type="component" value="Unassembled WGS sequence"/>
</dbReference>
<name>A0A9W8N0J3_9AGAR</name>
<organism evidence="1 2">
    <name type="scientific">Agrocybe chaxingu</name>
    <dbReference type="NCBI Taxonomy" id="84603"/>
    <lineage>
        <taxon>Eukaryota</taxon>
        <taxon>Fungi</taxon>
        <taxon>Dikarya</taxon>
        <taxon>Basidiomycota</taxon>
        <taxon>Agaricomycotina</taxon>
        <taxon>Agaricomycetes</taxon>
        <taxon>Agaricomycetidae</taxon>
        <taxon>Agaricales</taxon>
        <taxon>Agaricineae</taxon>
        <taxon>Strophariaceae</taxon>
        <taxon>Agrocybe</taxon>
    </lineage>
</organism>
<reference evidence="1" key="1">
    <citation type="submission" date="2022-07" db="EMBL/GenBank/DDBJ databases">
        <title>Genome Sequence of Agrocybe chaxingu.</title>
        <authorList>
            <person name="Buettner E."/>
        </authorList>
    </citation>
    <scope>NUCLEOTIDE SEQUENCE</scope>
    <source>
        <strain evidence="1">MP-N11</strain>
    </source>
</reference>
<dbReference type="EMBL" id="JANKHO010000058">
    <property type="protein sequence ID" value="KAJ3516336.1"/>
    <property type="molecule type" value="Genomic_DNA"/>
</dbReference>